<dbReference type="Gene3D" id="1.10.530.10">
    <property type="match status" value="1"/>
</dbReference>
<dbReference type="AlphaFoldDB" id="A0A127M663"/>
<accession>A0A127M663</accession>
<reference evidence="2 3" key="1">
    <citation type="submission" date="2015-12" db="EMBL/GenBank/DDBJ databases">
        <authorList>
            <person name="Shamseldin A."/>
            <person name="Moawad H."/>
            <person name="Abd El-Rahim W.M."/>
            <person name="Sadowsky M.J."/>
        </authorList>
    </citation>
    <scope>NUCLEOTIDE SEQUENCE [LARGE SCALE GENOMIC DNA]</scope>
    <source>
        <strain evidence="2 3">SM2</strain>
    </source>
</reference>
<organism evidence="2 3">
    <name type="scientific">Zhongshania aliphaticivorans</name>
    <dbReference type="NCBI Taxonomy" id="1470434"/>
    <lineage>
        <taxon>Bacteria</taxon>
        <taxon>Pseudomonadati</taxon>
        <taxon>Pseudomonadota</taxon>
        <taxon>Gammaproteobacteria</taxon>
        <taxon>Cellvibrionales</taxon>
        <taxon>Spongiibacteraceae</taxon>
        <taxon>Zhongshania</taxon>
    </lineage>
</organism>
<evidence type="ECO:0000313" key="2">
    <source>
        <dbReference type="EMBL" id="AMO68718.1"/>
    </source>
</evidence>
<dbReference type="RefSeq" id="WP_008249614.1">
    <property type="nucleotide sequence ID" value="NZ_CP014544.1"/>
</dbReference>
<dbReference type="CDD" id="cd00442">
    <property type="entry name" value="Lyz-like"/>
    <property type="match status" value="1"/>
</dbReference>
<proteinExistence type="predicted"/>
<dbReference type="KEGG" id="zal:AZF00_10605"/>
<gene>
    <name evidence="2" type="ORF">AZF00_10605</name>
</gene>
<dbReference type="InterPro" id="IPR023346">
    <property type="entry name" value="Lysozyme-like_dom_sf"/>
</dbReference>
<sequence length="201" mass="22921">MRMLWFVILLLTIGGCTTSPPRNPGDICSIFREKDDWYGDAKSASKKWNSPIPVMMSIMYQESAFVAKAKPPKKYWLGFIPAGRMSDAYGYAQAKDSTWAWYVDKSGNWGADRDDFADAIDFIGWYNNVSNRMVGISPTDTYSLYMAYHEGHGGFKRRSYNSKPWLKRVASKVTSRSQTYTAQLARCEKDLKSGGWFFGIF</sequence>
<name>A0A127M663_9GAMM</name>
<dbReference type="SUPFAM" id="SSF53955">
    <property type="entry name" value="Lysozyme-like"/>
    <property type="match status" value="1"/>
</dbReference>
<dbReference type="EMBL" id="CP014544">
    <property type="protein sequence ID" value="AMO68718.1"/>
    <property type="molecule type" value="Genomic_DNA"/>
</dbReference>
<protein>
    <recommendedName>
        <fullName evidence="1">Transglycosylase SLT domain-containing protein</fullName>
    </recommendedName>
</protein>
<dbReference type="PROSITE" id="PS51257">
    <property type="entry name" value="PROKAR_LIPOPROTEIN"/>
    <property type="match status" value="1"/>
</dbReference>
<evidence type="ECO:0000313" key="3">
    <source>
        <dbReference type="Proteomes" id="UP000074119"/>
    </source>
</evidence>
<dbReference type="Proteomes" id="UP000074119">
    <property type="component" value="Chromosome"/>
</dbReference>
<evidence type="ECO:0000259" key="1">
    <source>
        <dbReference type="Pfam" id="PF19489"/>
    </source>
</evidence>
<dbReference type="InterPro" id="IPR045795">
    <property type="entry name" value="SLT_4"/>
</dbReference>
<dbReference type="STRING" id="1470434.AZF00_10605"/>
<dbReference type="Pfam" id="PF19489">
    <property type="entry name" value="SLT_4"/>
    <property type="match status" value="1"/>
</dbReference>
<feature type="domain" description="Transglycosylase SLT" evidence="1">
    <location>
        <begin position="6"/>
        <end position="187"/>
    </location>
</feature>